<comment type="caution">
    <text evidence="1">The sequence shown here is derived from an EMBL/GenBank/DDBJ whole genome shotgun (WGS) entry which is preliminary data.</text>
</comment>
<dbReference type="Proteomes" id="UP000297477">
    <property type="component" value="Unassembled WGS sequence"/>
</dbReference>
<dbReference type="Pfam" id="PF12028">
    <property type="entry name" value="DUF3515"/>
    <property type="match status" value="1"/>
</dbReference>
<dbReference type="EMBL" id="SPKT01000001">
    <property type="protein sequence ID" value="TFI01563.1"/>
    <property type="molecule type" value="Genomic_DNA"/>
</dbReference>
<reference evidence="1 2" key="1">
    <citation type="submission" date="2019-03" db="EMBL/GenBank/DDBJ databases">
        <title>Reclassification of Micrococcus aloeverae and Micrococcus yunnanensis as later heterotypic synonyms of Micrococcus luteus.</title>
        <authorList>
            <person name="Huang C.-H."/>
        </authorList>
    </citation>
    <scope>NUCLEOTIDE SEQUENCE [LARGE SCALE GENOMIC DNA]</scope>
    <source>
        <strain evidence="1 2">BCRC 12151</strain>
    </source>
</reference>
<keyword evidence="2" id="KW-1185">Reference proteome</keyword>
<evidence type="ECO:0000313" key="2">
    <source>
        <dbReference type="Proteomes" id="UP000297477"/>
    </source>
</evidence>
<gene>
    <name evidence="1" type="ORF">E4A49_00640</name>
</gene>
<evidence type="ECO:0000313" key="1">
    <source>
        <dbReference type="EMBL" id="TFI01563.1"/>
    </source>
</evidence>
<proteinExistence type="predicted"/>
<organism evidence="1 2">
    <name type="scientific">Micrococcus lylae</name>
    <dbReference type="NCBI Taxonomy" id="1273"/>
    <lineage>
        <taxon>Bacteria</taxon>
        <taxon>Bacillati</taxon>
        <taxon>Actinomycetota</taxon>
        <taxon>Actinomycetes</taxon>
        <taxon>Micrococcales</taxon>
        <taxon>Micrococcaceae</taxon>
        <taxon>Micrococcus</taxon>
    </lineage>
</organism>
<dbReference type="InterPro" id="IPR021903">
    <property type="entry name" value="DUF3515"/>
</dbReference>
<name>A0ABY2K2I6_9MICC</name>
<accession>A0ABY2K2I6</accession>
<protein>
    <submittedName>
        <fullName evidence="1">DUF3515 family protein</fullName>
    </submittedName>
</protein>
<sequence length="174" mass="17892">MLAAVPETRLDVVRPLPASNARAGLVLAGVVLLVSGCADGRIASVSAAENAADPACAPAMIAMPDEIGDHSLRPTDSQATAAWGDPAAVVLRCGVEPPAPTTDQCISAEGVDWVVSEEGENWRITTYGRSPAVEVLFAQDRVSSDSVMVTLASAVGRIPAERGCVNLQDADEVG</sequence>